<dbReference type="AlphaFoldDB" id="A0A151A4E0"/>
<evidence type="ECO:0000313" key="11">
    <source>
        <dbReference type="Proteomes" id="UP000075418"/>
    </source>
</evidence>
<dbReference type="PANTHER" id="PTHR23517:SF10">
    <property type="entry name" value="MAJOR FACILITATOR SUPERFAMILY (MFS) PROFILE DOMAIN-CONTAINING PROTEIN"/>
    <property type="match status" value="1"/>
</dbReference>
<sequence>MNMPRSVWWLVIGMALNITGSSFLWPLNTIYMNHELHKSLTVAGFVLLINSFGMVIGNLLGGTFFDKYGGYRTIMTGTVICLISTTLLNFFHGWPWYAVWLVCLGFGGGLIIPAIYAMAGAVWPNGGRQTFNAIYLAQNIGVALGAALGGFVAEISFNYIFIANLIMYVLFAFVAVFNFNIELEVKVKPNETFKLFSKQYRPQFISLLLLCAMFIICWIAYIQWESTIASFTQHLNISMRQYSLLWTVNGILILVAQPFIAPIIRLLKGNLVRQMFVGIVIFMLCFFVTSFAEQFSIMMIGMVILSLGEMFVWPAVPTIANKLAPRGKEGSFQGYVNSASTVGKALGPLLGGVIVDTFNISAMFIGMIALLFIALIFLYVFGKSFYRKDGTS</sequence>
<keyword evidence="12" id="KW-1185">Reference proteome</keyword>
<evidence type="ECO:0000256" key="6">
    <source>
        <dbReference type="ARBA" id="ARBA00023136"/>
    </source>
</evidence>
<protein>
    <submittedName>
        <fullName evidence="9 10">MFS transporter</fullName>
    </submittedName>
</protein>
<evidence type="ECO:0000256" key="2">
    <source>
        <dbReference type="ARBA" id="ARBA00022448"/>
    </source>
</evidence>
<dbReference type="PANTHER" id="PTHR23517">
    <property type="entry name" value="RESISTANCE PROTEIN MDTM, PUTATIVE-RELATED-RELATED"/>
    <property type="match status" value="1"/>
</dbReference>
<feature type="transmembrane region" description="Helical" evidence="7">
    <location>
        <begin position="204"/>
        <end position="224"/>
    </location>
</feature>
<proteinExistence type="predicted"/>
<keyword evidence="4 7" id="KW-0812">Transmembrane</keyword>
<dbReference type="Pfam" id="PF07690">
    <property type="entry name" value="MFS_1"/>
    <property type="match status" value="1"/>
</dbReference>
<dbReference type="EMBL" id="LUGM01000002">
    <property type="protein sequence ID" value="KYH14212.1"/>
    <property type="molecule type" value="Genomic_DNA"/>
</dbReference>
<accession>A0A2T4RAX3</accession>
<feature type="domain" description="Major facilitator superfamily (MFS) profile" evidence="8">
    <location>
        <begin position="6"/>
        <end position="386"/>
    </location>
</feature>
<dbReference type="InterPro" id="IPR011701">
    <property type="entry name" value="MFS"/>
</dbReference>
<dbReference type="SUPFAM" id="SSF103473">
    <property type="entry name" value="MFS general substrate transporter"/>
    <property type="match status" value="1"/>
</dbReference>
<dbReference type="InterPro" id="IPR050171">
    <property type="entry name" value="MFS_Transporters"/>
</dbReference>
<evidence type="ECO:0000259" key="8">
    <source>
        <dbReference type="PROSITE" id="PS50850"/>
    </source>
</evidence>
<accession>A0A151A4E0</accession>
<dbReference type="InterPro" id="IPR036259">
    <property type="entry name" value="MFS_trans_sf"/>
</dbReference>
<comment type="subcellular location">
    <subcellularLocation>
        <location evidence="1">Cell membrane</location>
        <topology evidence="1">Multi-pass membrane protein</topology>
    </subcellularLocation>
</comment>
<evidence type="ECO:0000256" key="5">
    <source>
        <dbReference type="ARBA" id="ARBA00022989"/>
    </source>
</evidence>
<gene>
    <name evidence="10" type="ORF">A0131_05395</name>
    <name evidence="9" type="ORF">SKL01_02820</name>
</gene>
<name>A0A151A4E0_9STAP</name>
<organism evidence="10 11">
    <name type="scientific">Staphylococcus kloosii</name>
    <dbReference type="NCBI Taxonomy" id="29384"/>
    <lineage>
        <taxon>Bacteria</taxon>
        <taxon>Bacillati</taxon>
        <taxon>Bacillota</taxon>
        <taxon>Bacilli</taxon>
        <taxon>Bacillales</taxon>
        <taxon>Staphylococcaceae</taxon>
        <taxon>Staphylococcus</taxon>
    </lineage>
</organism>
<feature type="transmembrane region" description="Helical" evidence="7">
    <location>
        <begin position="97"/>
        <end position="119"/>
    </location>
</feature>
<evidence type="ECO:0000256" key="4">
    <source>
        <dbReference type="ARBA" id="ARBA00022692"/>
    </source>
</evidence>
<feature type="transmembrane region" description="Helical" evidence="7">
    <location>
        <begin position="271"/>
        <end position="289"/>
    </location>
</feature>
<dbReference type="GeneID" id="69905110"/>
<feature type="transmembrane region" description="Helical" evidence="7">
    <location>
        <begin position="39"/>
        <end position="61"/>
    </location>
</feature>
<feature type="transmembrane region" description="Helical" evidence="7">
    <location>
        <begin position="73"/>
        <end position="91"/>
    </location>
</feature>
<keyword evidence="3" id="KW-1003">Cell membrane</keyword>
<evidence type="ECO:0000256" key="3">
    <source>
        <dbReference type="ARBA" id="ARBA00022475"/>
    </source>
</evidence>
<evidence type="ECO:0000256" key="7">
    <source>
        <dbReference type="SAM" id="Phobius"/>
    </source>
</evidence>
<feature type="transmembrane region" description="Helical" evidence="7">
    <location>
        <begin position="131"/>
        <end position="153"/>
    </location>
</feature>
<dbReference type="RefSeq" id="WP_061854398.1">
    <property type="nucleotide sequence ID" value="NZ_BKAQ01000002.1"/>
</dbReference>
<dbReference type="Gene3D" id="1.20.1250.20">
    <property type="entry name" value="MFS general substrate transporter like domains"/>
    <property type="match status" value="2"/>
</dbReference>
<dbReference type="InterPro" id="IPR020846">
    <property type="entry name" value="MFS_dom"/>
</dbReference>
<dbReference type="PROSITE" id="PS50850">
    <property type="entry name" value="MFS"/>
    <property type="match status" value="1"/>
</dbReference>
<reference evidence="9 12" key="2">
    <citation type="submission" date="2019-07" db="EMBL/GenBank/DDBJ databases">
        <title>Whole genome shotgun sequence of Staphylococcus kloosii NBRC 109624.</title>
        <authorList>
            <person name="Hosoyama A."/>
            <person name="Uohara A."/>
            <person name="Ohji S."/>
            <person name="Ichikawa N."/>
        </authorList>
    </citation>
    <scope>NUCLEOTIDE SEQUENCE [LARGE SCALE GENOMIC DNA]</scope>
    <source>
        <strain evidence="9 12">NBRC 109624</strain>
    </source>
</reference>
<evidence type="ECO:0000313" key="10">
    <source>
        <dbReference type="EMBL" id="KYH14212.1"/>
    </source>
</evidence>
<keyword evidence="6 7" id="KW-0472">Membrane</keyword>
<dbReference type="OrthoDB" id="3268460at2"/>
<keyword evidence="5 7" id="KW-1133">Transmembrane helix</keyword>
<feature type="transmembrane region" description="Helical" evidence="7">
    <location>
        <begin position="7"/>
        <end position="27"/>
    </location>
</feature>
<keyword evidence="2" id="KW-0813">Transport</keyword>
<comment type="caution">
    <text evidence="10">The sequence shown here is derived from an EMBL/GenBank/DDBJ whole genome shotgun (WGS) entry which is preliminary data.</text>
</comment>
<reference evidence="10 11" key="1">
    <citation type="submission" date="2016-02" db="EMBL/GenBank/DDBJ databases">
        <title>Draft genome sequence of hydrocarbon degrading Staphylococcus saprophyticus Strain CNV2, isolated from crude-oil contaminated soil from Noonmati Oil Refinery, Guwahati, Assam, India.</title>
        <authorList>
            <person name="Mukherjee A."/>
            <person name="Chettri B."/>
            <person name="Langpoklakpam J."/>
            <person name="Singh A.K."/>
            <person name="Chattopadhyay D.J."/>
        </authorList>
    </citation>
    <scope>NUCLEOTIDE SEQUENCE [LARGE SCALE GENOMIC DNA]</scope>
    <source>
        <strain evidence="10 11">CNV2</strain>
    </source>
</reference>
<feature type="transmembrane region" description="Helical" evidence="7">
    <location>
        <begin position="159"/>
        <end position="183"/>
    </location>
</feature>
<dbReference type="GO" id="GO:0005886">
    <property type="term" value="C:plasma membrane"/>
    <property type="evidence" value="ECO:0007669"/>
    <property type="project" value="UniProtKB-SubCell"/>
</dbReference>
<dbReference type="EMBL" id="BKAQ01000002">
    <property type="protein sequence ID" value="GEP81104.1"/>
    <property type="molecule type" value="Genomic_DNA"/>
</dbReference>
<dbReference type="CDD" id="cd17329">
    <property type="entry name" value="MFS_MdtH_MDR_like"/>
    <property type="match status" value="1"/>
</dbReference>
<dbReference type="GO" id="GO:0022857">
    <property type="term" value="F:transmembrane transporter activity"/>
    <property type="evidence" value="ECO:0007669"/>
    <property type="project" value="InterPro"/>
</dbReference>
<evidence type="ECO:0000313" key="9">
    <source>
        <dbReference type="EMBL" id="GEP81104.1"/>
    </source>
</evidence>
<evidence type="ECO:0000313" key="12">
    <source>
        <dbReference type="Proteomes" id="UP000321040"/>
    </source>
</evidence>
<dbReference type="KEGG" id="skl:C7J89_07125"/>
<dbReference type="Proteomes" id="UP000321040">
    <property type="component" value="Unassembled WGS sequence"/>
</dbReference>
<feature type="transmembrane region" description="Helical" evidence="7">
    <location>
        <begin position="244"/>
        <end position="264"/>
    </location>
</feature>
<dbReference type="Proteomes" id="UP000075418">
    <property type="component" value="Unassembled WGS sequence"/>
</dbReference>
<evidence type="ECO:0000256" key="1">
    <source>
        <dbReference type="ARBA" id="ARBA00004651"/>
    </source>
</evidence>
<feature type="transmembrane region" description="Helical" evidence="7">
    <location>
        <begin position="360"/>
        <end position="381"/>
    </location>
</feature>